<feature type="compositionally biased region" description="Low complexity" evidence="1">
    <location>
        <begin position="226"/>
        <end position="248"/>
    </location>
</feature>
<dbReference type="PANTHER" id="PTHR40278">
    <property type="entry name" value="DNA UTILIZATION PROTEIN HOFN"/>
    <property type="match status" value="1"/>
</dbReference>
<keyword evidence="2" id="KW-1133">Transmembrane helix</keyword>
<organism evidence="4 5">
    <name type="scientific">Deinococcus arenicola</name>
    <dbReference type="NCBI Taxonomy" id="2994950"/>
    <lineage>
        <taxon>Bacteria</taxon>
        <taxon>Thermotogati</taxon>
        <taxon>Deinococcota</taxon>
        <taxon>Deinococci</taxon>
        <taxon>Deinococcales</taxon>
        <taxon>Deinococcaceae</taxon>
        <taxon>Deinococcus</taxon>
    </lineage>
</organism>
<evidence type="ECO:0000256" key="1">
    <source>
        <dbReference type="SAM" id="MobiDB-lite"/>
    </source>
</evidence>
<feature type="domain" description="PilN biogenesis protein dimerization" evidence="3">
    <location>
        <begin position="97"/>
        <end position="182"/>
    </location>
</feature>
<accession>A0ABU4DR93</accession>
<dbReference type="InterPro" id="IPR040888">
    <property type="entry name" value="PilN_bio_d"/>
</dbReference>
<gene>
    <name evidence="4" type="ORF">ORD21_10170</name>
</gene>
<keyword evidence="5" id="KW-1185">Reference proteome</keyword>
<name>A0ABU4DR93_9DEIO</name>
<dbReference type="RefSeq" id="WP_317640275.1">
    <property type="nucleotide sequence ID" value="NZ_JAPMIV010000016.1"/>
</dbReference>
<dbReference type="Gene3D" id="3.30.70.2830">
    <property type="match status" value="1"/>
</dbReference>
<dbReference type="EMBL" id="JAPMIV010000016">
    <property type="protein sequence ID" value="MDV6374949.1"/>
    <property type="molecule type" value="Genomic_DNA"/>
</dbReference>
<dbReference type="InterPro" id="IPR052534">
    <property type="entry name" value="Extracell_DNA_Util/SecSys_Comp"/>
</dbReference>
<proteinExistence type="predicted"/>
<feature type="transmembrane region" description="Helical" evidence="2">
    <location>
        <begin position="20"/>
        <end position="41"/>
    </location>
</feature>
<feature type="region of interest" description="Disordered" evidence="1">
    <location>
        <begin position="220"/>
        <end position="256"/>
    </location>
</feature>
<dbReference type="Pfam" id="PF18222">
    <property type="entry name" value="PilN_bio_d"/>
    <property type="match status" value="1"/>
</dbReference>
<keyword evidence="2" id="KW-0812">Transmembrane</keyword>
<keyword evidence="2" id="KW-0472">Membrane</keyword>
<protein>
    <submittedName>
        <fullName evidence="4">Fimbrial assembly protein</fullName>
    </submittedName>
</protein>
<evidence type="ECO:0000259" key="3">
    <source>
        <dbReference type="Pfam" id="PF18222"/>
    </source>
</evidence>
<evidence type="ECO:0000313" key="4">
    <source>
        <dbReference type="EMBL" id="MDV6374949.1"/>
    </source>
</evidence>
<comment type="caution">
    <text evidence="4">The sequence shown here is derived from an EMBL/GenBank/DDBJ whole genome shotgun (WGS) entry which is preliminary data.</text>
</comment>
<dbReference type="Proteomes" id="UP001276150">
    <property type="component" value="Unassembled WGS sequence"/>
</dbReference>
<evidence type="ECO:0000256" key="2">
    <source>
        <dbReference type="SAM" id="Phobius"/>
    </source>
</evidence>
<evidence type="ECO:0000313" key="5">
    <source>
        <dbReference type="Proteomes" id="UP001276150"/>
    </source>
</evidence>
<reference evidence="4 5" key="1">
    <citation type="submission" date="2022-11" db="EMBL/GenBank/DDBJ databases">
        <title>Deinococcus ZS9-10, Low Temperature and Draught-tolerating, UV-resistant Bacteria from Continental Antarctica.</title>
        <authorList>
            <person name="Cheng L."/>
        </authorList>
    </citation>
    <scope>NUCLEOTIDE SEQUENCE [LARGE SCALE GENOMIC DNA]</scope>
    <source>
        <strain evidence="4 5">ZS9-10</strain>
    </source>
</reference>
<dbReference type="PANTHER" id="PTHR40278:SF1">
    <property type="entry name" value="DNA UTILIZATION PROTEIN HOFN"/>
    <property type="match status" value="1"/>
</dbReference>
<sequence>MVEINLLPQQYRKQSVPSAWRYATYALIPLTVAAILIPEVVTATRVGDLNRTLDALNGEAAALTPAKREFDSLTAEAATLAQVTAIAEQLKSGKTYWTNDLAAFTRQLPDDGSMAVGSLTIRDLDASGLGTLQQNGIYIGKAVTREIDLTGTATSQQAVVNFLKSYEDSPDFGVNFKSLQSAAPAAGPLLIGQGRGTQGQAAQSQAQEAQARQYTFTASIGVVGSPPADTAPTTAPTPAAPTAPTSPAGQGAGSVN</sequence>